<proteinExistence type="predicted"/>
<dbReference type="Pfam" id="PF05721">
    <property type="entry name" value="PhyH"/>
    <property type="match status" value="1"/>
</dbReference>
<organism evidence="1 2">
    <name type="scientific">Sphingomonas kaistensis</name>
    <dbReference type="NCBI Taxonomy" id="298708"/>
    <lineage>
        <taxon>Bacteria</taxon>
        <taxon>Pseudomonadati</taxon>
        <taxon>Pseudomonadota</taxon>
        <taxon>Alphaproteobacteria</taxon>
        <taxon>Sphingomonadales</taxon>
        <taxon>Sphingomonadaceae</taxon>
        <taxon>Sphingomonas</taxon>
    </lineage>
</organism>
<dbReference type="Proteomes" id="UP001382935">
    <property type="component" value="Chromosome"/>
</dbReference>
<dbReference type="InterPro" id="IPR008775">
    <property type="entry name" value="Phytyl_CoA_dOase-like"/>
</dbReference>
<sequence>MSLTRWWLFPVWFVALFTGAKSFVDNPLLGSKRLNRMGLHRWRVCLAHQVTALRRRRLAARVDPALRRQFDEKGYFQVEQWLPPAEFAALVEKVSALEAGCRSHQQGDTVTVRVPFDPAVVRAVPELGSVLEEGRWRALLGYVAGSGVRPLYYLQAIEGGVSAGPPDPQQDLHADTFQPSMKAWLFLTDVGADDRPLTYVPGSHRLTPERLSWEERKSLEVVERGDRLSQRGSFRVREDELADLGLPPPVSFCVPANTLVVIDTCGFHARAASDRPSLRVELWAMQRRQPFLPWVGRGLLPLSLDGRASWLLRLADLLDRWGLRKQHWTPAGPWGARLRSLQLPVSVEAERREA</sequence>
<dbReference type="EMBL" id="CP145607">
    <property type="protein sequence ID" value="WWM70524.1"/>
    <property type="molecule type" value="Genomic_DNA"/>
</dbReference>
<evidence type="ECO:0000313" key="1">
    <source>
        <dbReference type="EMBL" id="WWM70524.1"/>
    </source>
</evidence>
<reference evidence="1 2" key="1">
    <citation type="submission" date="2024-02" db="EMBL/GenBank/DDBJ databases">
        <title>Full genome sequence of Sphingomonas kaistensis.</title>
        <authorList>
            <person name="Poletto B.L."/>
            <person name="Silva G."/>
            <person name="Galante D."/>
            <person name="Campos K.R."/>
            <person name="Santos M.B.N."/>
            <person name="Sacchi C.T."/>
        </authorList>
    </citation>
    <scope>NUCLEOTIDE SEQUENCE [LARGE SCALE GENOMIC DNA]</scope>
    <source>
        <strain evidence="1 2">MA4R</strain>
    </source>
</reference>
<name>A0ABZ2G3B3_9SPHN</name>
<dbReference type="SUPFAM" id="SSF51197">
    <property type="entry name" value="Clavaminate synthase-like"/>
    <property type="match status" value="1"/>
</dbReference>
<gene>
    <name evidence="1" type="ORF">V6R86_07515</name>
</gene>
<keyword evidence="1" id="KW-0223">Dioxygenase</keyword>
<dbReference type="RefSeq" id="WP_338503347.1">
    <property type="nucleotide sequence ID" value="NZ_CP145607.1"/>
</dbReference>
<accession>A0ABZ2G3B3</accession>
<keyword evidence="2" id="KW-1185">Reference proteome</keyword>
<protein>
    <submittedName>
        <fullName evidence="1">Phytanoyl-CoA dioxygenase family protein</fullName>
    </submittedName>
</protein>
<dbReference type="Gene3D" id="2.60.120.620">
    <property type="entry name" value="q2cbj1_9rhob like domain"/>
    <property type="match status" value="1"/>
</dbReference>
<keyword evidence="1" id="KW-0560">Oxidoreductase</keyword>
<evidence type="ECO:0000313" key="2">
    <source>
        <dbReference type="Proteomes" id="UP001382935"/>
    </source>
</evidence>
<dbReference type="GO" id="GO:0051213">
    <property type="term" value="F:dioxygenase activity"/>
    <property type="evidence" value="ECO:0007669"/>
    <property type="project" value="UniProtKB-KW"/>
</dbReference>